<evidence type="ECO:0000256" key="2">
    <source>
        <dbReference type="ARBA" id="ARBA00005799"/>
    </source>
</evidence>
<gene>
    <name evidence="11" type="primary">chlI</name>
    <name evidence="11" type="ORF">BQ776_43</name>
</gene>
<dbReference type="Gene3D" id="1.10.8.80">
    <property type="entry name" value="Magnesium chelatase subunit I, C-Terminal domain"/>
    <property type="match status" value="1"/>
</dbReference>
<dbReference type="GO" id="GO:0005524">
    <property type="term" value="F:ATP binding"/>
    <property type="evidence" value="ECO:0007669"/>
    <property type="project" value="UniProtKB-UniRule"/>
</dbReference>
<evidence type="ECO:0000259" key="10">
    <source>
        <dbReference type="SMART" id="SM00382"/>
    </source>
</evidence>
<dbReference type="InterPro" id="IPR041628">
    <property type="entry name" value="ChlI/MoxR_AAA_lid"/>
</dbReference>
<keyword evidence="4 9" id="KW-0436">Ligase</keyword>
<name>A0A1G4NRJ6_9FLOR</name>
<dbReference type="SUPFAM" id="SSF52540">
    <property type="entry name" value="P-loop containing nucleoside triphosphate hydrolases"/>
    <property type="match status" value="1"/>
</dbReference>
<dbReference type="EC" id="6.6.1.1" evidence="9"/>
<keyword evidence="3 9" id="KW-0602">Photosynthesis</keyword>
<feature type="domain" description="AAA+ ATPase" evidence="10">
    <location>
        <begin position="35"/>
        <end position="217"/>
    </location>
</feature>
<dbReference type="PANTHER" id="PTHR32039:SF9">
    <property type="entry name" value="MAGNESIUM-CHELATASE SUBUNIT CHLI-2, CHLOROPLASTIC"/>
    <property type="match status" value="1"/>
</dbReference>
<keyword evidence="9 11" id="KW-0934">Plastid</keyword>
<reference evidence="11" key="1">
    <citation type="submission" date="2016-10" db="EMBL/GenBank/DDBJ databases">
        <title>Chloroplast genomes as a tool to resolve red algal phylogenies: a case study in the Nemaliales.</title>
        <authorList>
            <person name="Costa J.F."/>
            <person name="Lin S.M."/>
            <person name="Macaya E.C."/>
            <person name="Fernandez-Garcia C."/>
            <person name="Verbruggen H."/>
        </authorList>
    </citation>
    <scope>NUCLEOTIDE SEQUENCE</scope>
    <source>
        <strain evidence="11">J.0258</strain>
    </source>
</reference>
<reference evidence="11" key="2">
    <citation type="submission" date="2016-10" db="EMBL/GenBank/DDBJ databases">
        <authorList>
            <person name="de Groot N.N."/>
        </authorList>
    </citation>
    <scope>NUCLEOTIDE SEQUENCE</scope>
    <source>
        <strain evidence="11">J.0258</strain>
    </source>
</reference>
<organism evidence="11">
    <name type="scientific">Dermonema virens</name>
    <dbReference type="NCBI Taxonomy" id="1077399"/>
    <lineage>
        <taxon>Eukaryota</taxon>
        <taxon>Rhodophyta</taxon>
        <taxon>Florideophyceae</taxon>
        <taxon>Nemaliophycidae</taxon>
        <taxon>Nemaliales</taxon>
        <taxon>Liagoraceae</taxon>
        <taxon>Dermonema</taxon>
    </lineage>
</organism>
<dbReference type="RefSeq" id="YP_009313026.1">
    <property type="nucleotide sequence ID" value="NC_031655.1"/>
</dbReference>
<keyword evidence="7 9" id="KW-0149">Chlorophyll biosynthesis</keyword>
<comment type="subcellular location">
    <subcellularLocation>
        <location evidence="9">Plastid</location>
        <location evidence="9">Chloroplast</location>
    </subcellularLocation>
</comment>
<dbReference type="EMBL" id="LT622863">
    <property type="protein sequence ID" value="SCW21280.1"/>
    <property type="molecule type" value="Genomic_DNA"/>
</dbReference>
<keyword evidence="6 9" id="KW-0067">ATP-binding</keyword>
<keyword evidence="9 11" id="KW-0150">Chloroplast</keyword>
<evidence type="ECO:0000313" key="11">
    <source>
        <dbReference type="EMBL" id="SCW21280.1"/>
    </source>
</evidence>
<protein>
    <recommendedName>
        <fullName evidence="9">Mg-protoporphyrin IX chelatase</fullName>
        <ecNumber evidence="9">6.6.1.1</ecNumber>
    </recommendedName>
</protein>
<dbReference type="UniPathway" id="UPA00668"/>
<evidence type="ECO:0000256" key="6">
    <source>
        <dbReference type="ARBA" id="ARBA00022840"/>
    </source>
</evidence>
<dbReference type="Pfam" id="PF17863">
    <property type="entry name" value="AAA_lid_2"/>
    <property type="match status" value="1"/>
</dbReference>
<dbReference type="FunFam" id="3.40.50.300:FF:000601">
    <property type="entry name" value="Mg-protoporphyrin IX chelatase"/>
    <property type="match status" value="1"/>
</dbReference>
<dbReference type="Pfam" id="PF01078">
    <property type="entry name" value="Mg_chelatase"/>
    <property type="match status" value="1"/>
</dbReference>
<comment type="catalytic activity">
    <reaction evidence="8 9">
        <text>protoporphyrin IX + Mg(2+) + ATP + H2O = Mg-protoporphyrin IX + ADP + phosphate + 3 H(+)</text>
        <dbReference type="Rhea" id="RHEA:13961"/>
        <dbReference type="ChEBI" id="CHEBI:15377"/>
        <dbReference type="ChEBI" id="CHEBI:15378"/>
        <dbReference type="ChEBI" id="CHEBI:18420"/>
        <dbReference type="ChEBI" id="CHEBI:30616"/>
        <dbReference type="ChEBI" id="CHEBI:43474"/>
        <dbReference type="ChEBI" id="CHEBI:57306"/>
        <dbReference type="ChEBI" id="CHEBI:60492"/>
        <dbReference type="ChEBI" id="CHEBI:456216"/>
        <dbReference type="EC" id="6.6.1.1"/>
    </reaction>
</comment>
<accession>A0A1G4NRJ6</accession>
<dbReference type="InterPro" id="IPR027417">
    <property type="entry name" value="P-loop_NTPase"/>
</dbReference>
<dbReference type="InterPro" id="IPR003593">
    <property type="entry name" value="AAA+_ATPase"/>
</dbReference>
<comment type="similarity">
    <text evidence="2 9">Belongs to the Mg-chelatase subunits D/I family.</text>
</comment>
<dbReference type="GO" id="GO:0009507">
    <property type="term" value="C:chloroplast"/>
    <property type="evidence" value="ECO:0007669"/>
    <property type="project" value="UniProtKB-SubCell"/>
</dbReference>
<dbReference type="CDD" id="cd00009">
    <property type="entry name" value="AAA"/>
    <property type="match status" value="1"/>
</dbReference>
<evidence type="ECO:0000256" key="7">
    <source>
        <dbReference type="ARBA" id="ARBA00023171"/>
    </source>
</evidence>
<evidence type="ECO:0000256" key="8">
    <source>
        <dbReference type="ARBA" id="ARBA00048693"/>
    </source>
</evidence>
<evidence type="ECO:0000256" key="4">
    <source>
        <dbReference type="ARBA" id="ARBA00022598"/>
    </source>
</evidence>
<dbReference type="SMART" id="SM00382">
    <property type="entry name" value="AAA"/>
    <property type="match status" value="1"/>
</dbReference>
<evidence type="ECO:0000256" key="5">
    <source>
        <dbReference type="ARBA" id="ARBA00022741"/>
    </source>
</evidence>
<dbReference type="GO" id="GO:0016851">
    <property type="term" value="F:magnesium chelatase activity"/>
    <property type="evidence" value="ECO:0007669"/>
    <property type="project" value="UniProtKB-UniRule"/>
</dbReference>
<geneLocation type="chloroplast" evidence="11"/>
<dbReference type="NCBIfam" id="TIGR02030">
    <property type="entry name" value="BchI-ChlI"/>
    <property type="match status" value="1"/>
</dbReference>
<comment type="function">
    <text evidence="9">Involved in chlorophyll biosynthesis. Catalyzes the insertion of magnesium ion into protoporphyrin IX to yield Mg-protoporphyrin IX.</text>
</comment>
<keyword evidence="5 9" id="KW-0547">Nucleotide-binding</keyword>
<dbReference type="InterPro" id="IPR011775">
    <property type="entry name" value="Mg_chelatase_ATPase-isu"/>
</dbReference>
<proteinExistence type="inferred from homology"/>
<dbReference type="GO" id="GO:0015995">
    <property type="term" value="P:chlorophyll biosynthetic process"/>
    <property type="evidence" value="ECO:0007669"/>
    <property type="project" value="UniProtKB-UniPathway"/>
</dbReference>
<dbReference type="InterPro" id="IPR000523">
    <property type="entry name" value="Mg_chelatse_chII-like_cat_dom"/>
</dbReference>
<dbReference type="GeneID" id="29999985"/>
<dbReference type="GO" id="GO:0015979">
    <property type="term" value="P:photosynthesis"/>
    <property type="evidence" value="ECO:0007669"/>
    <property type="project" value="UniProtKB-UniRule"/>
</dbReference>
<evidence type="ECO:0000256" key="3">
    <source>
        <dbReference type="ARBA" id="ARBA00022531"/>
    </source>
</evidence>
<dbReference type="AlphaFoldDB" id="A0A1G4NRJ6"/>
<dbReference type="Gene3D" id="3.40.50.300">
    <property type="entry name" value="P-loop containing nucleotide triphosphate hydrolases"/>
    <property type="match status" value="1"/>
</dbReference>
<dbReference type="PANTHER" id="PTHR32039">
    <property type="entry name" value="MAGNESIUM-CHELATASE SUBUNIT CHLI"/>
    <property type="match status" value="1"/>
</dbReference>
<evidence type="ECO:0000256" key="1">
    <source>
        <dbReference type="ARBA" id="ARBA00005173"/>
    </source>
</evidence>
<evidence type="ECO:0000256" key="9">
    <source>
        <dbReference type="RuleBase" id="RU362087"/>
    </source>
</evidence>
<comment type="pathway">
    <text evidence="1 9">Porphyrin-containing compound metabolism; chlorophyll biosynthesis.</text>
</comment>
<dbReference type="InterPro" id="IPR045006">
    <property type="entry name" value="CHLI-like"/>
</dbReference>
<sequence length="348" mass="38695">MTTIKERMRPVFPFTAIVGQEEMKLALILNMIDPKIGGVMIMGDRGTGKSTTIRAIADLLPQIQIIQDDLFNSHPTDTELMSDSVQSSIENGENLPISLINVPMVDLPLGATEDRVCGTIDIEKALNEGVKTFEPGLLAKANRGILYVDEVNLLDDHLVDILLDSAASGWNTVEREGISVRHPARFVLVGSGNPEEGELRPQLLDRFGMHAEIRTVKDPALRVQIVEQRSQFDQDPDSCIQEYKEQQTTLKTNISQARDLLDNVNIDFSLRMKISQVCGQLDVDGLRGDIVTNRAAKAFAAYNRRTQVTSEDIRSVITLCLRHRLRKDPLETIDSGSKVVEVFSEVFA</sequence>